<accession>A0A6I4ZZ80</accession>
<dbReference type="RefSeq" id="WP_160849229.1">
    <property type="nucleotide sequence ID" value="NZ_WMEQ01000010.1"/>
</dbReference>
<sequence length="269" mass="31749">MDKYEESALFEHKFWLQVLGDHARFIRDALYPSETIDIKQANDYIELFDAYLNRVRNEHMDNMQTFTNEVGKQVRTFRHFKLSLLESNLQGEIGVHLSPTFFNHMVNELEEYLLVIAYLGKGEIPPIFHELHHHMLWLLDASGHAGAIHDQLDGVEKRLRNRSEEFTKHFNQFYMKAVELTGYLRTNLENFPALNKFNDDVEVEMYLFKTFLNELEELELSETLLGTFSGLMADHMVREECYYLYKIAESTQSEYPSCDPTKPRTEDPY</sequence>
<dbReference type="Pfam" id="PF11155">
    <property type="entry name" value="DUF2935"/>
    <property type="match status" value="2"/>
</dbReference>
<comment type="caution">
    <text evidence="1">The sequence shown here is derived from an EMBL/GenBank/DDBJ whole genome shotgun (WGS) entry which is preliminary data.</text>
</comment>
<gene>
    <name evidence="1" type="ORF">GLW05_13280</name>
</gene>
<evidence type="ECO:0000313" key="1">
    <source>
        <dbReference type="EMBL" id="MYL34564.1"/>
    </source>
</evidence>
<dbReference type="SUPFAM" id="SSF158430">
    <property type="entry name" value="Bacillus cereus metalloprotein-like"/>
    <property type="match status" value="2"/>
</dbReference>
<dbReference type="InterPro" id="IPR021328">
    <property type="entry name" value="CotB-like"/>
</dbReference>
<dbReference type="Proteomes" id="UP000468638">
    <property type="component" value="Unassembled WGS sequence"/>
</dbReference>
<dbReference type="OrthoDB" id="1633927at2"/>
<proteinExistence type="predicted"/>
<dbReference type="AlphaFoldDB" id="A0A6I4ZZ80"/>
<dbReference type="Gene3D" id="1.20.1260.120">
    <property type="entry name" value="Protein of unknown function DUF2935"/>
    <property type="match status" value="1"/>
</dbReference>
<reference evidence="1 2" key="1">
    <citation type="submission" date="2019-11" db="EMBL/GenBank/DDBJ databases">
        <title>Genome sequences of 17 halophilic strains isolated from different environments.</title>
        <authorList>
            <person name="Furrow R.E."/>
        </authorList>
    </citation>
    <scope>NUCLEOTIDE SEQUENCE [LARGE SCALE GENOMIC DNA]</scope>
    <source>
        <strain evidence="1 2">22514_16_FS</strain>
    </source>
</reference>
<organism evidence="1 2">
    <name type="scientific">Pontibacillus yanchengensis</name>
    <dbReference type="NCBI Taxonomy" id="462910"/>
    <lineage>
        <taxon>Bacteria</taxon>
        <taxon>Bacillati</taxon>
        <taxon>Bacillota</taxon>
        <taxon>Bacilli</taxon>
        <taxon>Bacillales</taxon>
        <taxon>Bacillaceae</taxon>
        <taxon>Pontibacillus</taxon>
    </lineage>
</organism>
<dbReference type="EMBL" id="WMEQ01000010">
    <property type="protein sequence ID" value="MYL34564.1"/>
    <property type="molecule type" value="Genomic_DNA"/>
</dbReference>
<protein>
    <submittedName>
        <fullName evidence="1">DUF2935 domain-containing protein</fullName>
    </submittedName>
</protein>
<evidence type="ECO:0000313" key="2">
    <source>
        <dbReference type="Proteomes" id="UP000468638"/>
    </source>
</evidence>
<name>A0A6I4ZZ80_9BACI</name>